<dbReference type="OrthoDB" id="448399at2759"/>
<dbReference type="Gene3D" id="3.30.420.10">
    <property type="entry name" value="Ribonuclease H-like superfamily/Ribonuclease H"/>
    <property type="match status" value="1"/>
</dbReference>
<keyword evidence="4" id="KW-0694">RNA-binding</keyword>
<dbReference type="PANTHER" id="PTHR23111">
    <property type="entry name" value="ZINC FINGER PROTEIN"/>
    <property type="match status" value="1"/>
</dbReference>
<protein>
    <submittedName>
        <fullName evidence="8">Uncharacterized protein</fullName>
    </submittedName>
</protein>
<organism evidence="8 9">
    <name type="scientific">Protomyces lactucae-debilis</name>
    <dbReference type="NCBI Taxonomy" id="2754530"/>
    <lineage>
        <taxon>Eukaryota</taxon>
        <taxon>Fungi</taxon>
        <taxon>Dikarya</taxon>
        <taxon>Ascomycota</taxon>
        <taxon>Taphrinomycotina</taxon>
        <taxon>Taphrinomycetes</taxon>
        <taxon>Taphrinales</taxon>
        <taxon>Protomycetaceae</taxon>
        <taxon>Protomyces</taxon>
    </lineage>
</organism>
<sequence>VVLHVLTTGDEYGVCVSKDVSETIEIAWLLLEASTLRVMNQGSCLVRPVSTPITDLCTNITSLQYEDVQDAGSFARAIQKLQSAITELADLERTAFSFVSMDAWDLTIQLPREARDKAVVLPYWLEHARVYELAEAFFFLHKEGLAPAPAAGMQKSSSNLCTSLGLQVISRLADRMPGTPAVSPQTMQPGSKPRRAMDECHNMFSILRSLLRLSQPIWQTKFPFSQPIDGLADYVTFEEENSRVLFLTNLPAETTQSELESWSTQHGTRPVAFWTLRAPDLQPPPGVGFAIFATHDEATHGLSLNGRALGDKIIKVSPSSPMLLDTAASLLTSFPASKNRPRPGDWLCGLCGFSNFQRRQACFRCACPATMVRDSAARGNMVQSAGMPVAAAAAAAAATGYFQQTHYNGYTSPPMQNYGLLSPGLSLPSSTVVTPTSPVFRAGDWHCGLCAFHNFARNIACLKCSAQR</sequence>
<dbReference type="Pfam" id="PF00641">
    <property type="entry name" value="Zn_ribbon_RanBP"/>
    <property type="match status" value="2"/>
</dbReference>
<dbReference type="PROSITE" id="PS50199">
    <property type="entry name" value="ZF_RANBP2_2"/>
    <property type="match status" value="2"/>
</dbReference>
<comment type="caution">
    <text evidence="8">The sequence shown here is derived from an EMBL/GenBank/DDBJ whole genome shotgun (WGS) entry which is preliminary data.</text>
</comment>
<dbReference type="PROSITE" id="PS50102">
    <property type="entry name" value="RRM"/>
    <property type="match status" value="1"/>
</dbReference>
<dbReference type="InterPro" id="IPR012677">
    <property type="entry name" value="Nucleotide-bd_a/b_plait_sf"/>
</dbReference>
<evidence type="ECO:0000313" key="9">
    <source>
        <dbReference type="Proteomes" id="UP000193685"/>
    </source>
</evidence>
<dbReference type="PROSITE" id="PS01358">
    <property type="entry name" value="ZF_RANBP2_1"/>
    <property type="match status" value="2"/>
</dbReference>
<dbReference type="InterPro" id="IPR036397">
    <property type="entry name" value="RNaseH_sf"/>
</dbReference>
<name>A0A1Y2ETE6_PROLT</name>
<evidence type="ECO:0000256" key="5">
    <source>
        <dbReference type="PROSITE-ProRule" id="PRU00322"/>
    </source>
</evidence>
<evidence type="ECO:0000313" key="8">
    <source>
        <dbReference type="EMBL" id="ORY74832.1"/>
    </source>
</evidence>
<evidence type="ECO:0000256" key="3">
    <source>
        <dbReference type="ARBA" id="ARBA00022833"/>
    </source>
</evidence>
<evidence type="ECO:0000256" key="1">
    <source>
        <dbReference type="ARBA" id="ARBA00022723"/>
    </source>
</evidence>
<dbReference type="PANTHER" id="PTHR23111:SF40">
    <property type="entry name" value="RNA-BINDING PROTEIN INVOLVED IN HETEROCHROMATIN ASSEMBLY-RELATED"/>
    <property type="match status" value="1"/>
</dbReference>
<dbReference type="GO" id="GO:0008270">
    <property type="term" value="F:zinc ion binding"/>
    <property type="evidence" value="ECO:0007669"/>
    <property type="project" value="UniProtKB-KW"/>
</dbReference>
<dbReference type="InterPro" id="IPR000504">
    <property type="entry name" value="RRM_dom"/>
</dbReference>
<evidence type="ECO:0000259" key="6">
    <source>
        <dbReference type="PROSITE" id="PS50102"/>
    </source>
</evidence>
<dbReference type="Proteomes" id="UP000193685">
    <property type="component" value="Unassembled WGS sequence"/>
</dbReference>
<dbReference type="Gene3D" id="3.30.70.330">
    <property type="match status" value="1"/>
</dbReference>
<proteinExistence type="predicted"/>
<dbReference type="InterPro" id="IPR001876">
    <property type="entry name" value="Znf_RanBP2"/>
</dbReference>
<dbReference type="SMART" id="SM00547">
    <property type="entry name" value="ZnF_RBZ"/>
    <property type="match status" value="2"/>
</dbReference>
<dbReference type="RefSeq" id="XP_040722138.1">
    <property type="nucleotide sequence ID" value="XM_040867125.1"/>
</dbReference>
<dbReference type="Pfam" id="PF00076">
    <property type="entry name" value="RRM_1"/>
    <property type="match status" value="1"/>
</dbReference>
<dbReference type="GeneID" id="63783724"/>
<accession>A0A1Y2ETE6</accession>
<keyword evidence="3" id="KW-0862">Zinc</keyword>
<keyword evidence="2 5" id="KW-0863">Zinc-finger</keyword>
<dbReference type="SUPFAM" id="SSF53098">
    <property type="entry name" value="Ribonuclease H-like"/>
    <property type="match status" value="1"/>
</dbReference>
<feature type="non-terminal residue" evidence="8">
    <location>
        <position position="468"/>
    </location>
</feature>
<dbReference type="SUPFAM" id="SSF90209">
    <property type="entry name" value="Ran binding protein zinc finger-like"/>
    <property type="match status" value="2"/>
</dbReference>
<dbReference type="InterPro" id="IPR035979">
    <property type="entry name" value="RBD_domain_sf"/>
</dbReference>
<evidence type="ECO:0000256" key="2">
    <source>
        <dbReference type="ARBA" id="ARBA00022771"/>
    </source>
</evidence>
<reference evidence="8 9" key="1">
    <citation type="submission" date="2016-07" db="EMBL/GenBank/DDBJ databases">
        <title>Pervasive Adenine N6-methylation of Active Genes in Fungi.</title>
        <authorList>
            <consortium name="DOE Joint Genome Institute"/>
            <person name="Mondo S.J."/>
            <person name="Dannebaum R.O."/>
            <person name="Kuo R.C."/>
            <person name="Labutti K."/>
            <person name="Haridas S."/>
            <person name="Kuo A."/>
            <person name="Salamov A."/>
            <person name="Ahrendt S.R."/>
            <person name="Lipzen A."/>
            <person name="Sullivan W."/>
            <person name="Andreopoulos W.B."/>
            <person name="Clum A."/>
            <person name="Lindquist E."/>
            <person name="Daum C."/>
            <person name="Ramamoorthy G.K."/>
            <person name="Gryganskyi A."/>
            <person name="Culley D."/>
            <person name="Magnuson J.K."/>
            <person name="James T.Y."/>
            <person name="O'Malley M.A."/>
            <person name="Stajich J.E."/>
            <person name="Spatafora J.W."/>
            <person name="Visel A."/>
            <person name="Grigoriev I.V."/>
        </authorList>
    </citation>
    <scope>NUCLEOTIDE SEQUENCE [LARGE SCALE GENOMIC DNA]</scope>
    <source>
        <strain evidence="8 9">12-1054</strain>
    </source>
</reference>
<dbReference type="GO" id="GO:0003729">
    <property type="term" value="F:mRNA binding"/>
    <property type="evidence" value="ECO:0007669"/>
    <property type="project" value="TreeGrafter"/>
</dbReference>
<dbReference type="SUPFAM" id="SSF54928">
    <property type="entry name" value="RNA-binding domain, RBD"/>
    <property type="match status" value="1"/>
</dbReference>
<keyword evidence="9" id="KW-1185">Reference proteome</keyword>
<feature type="non-terminal residue" evidence="8">
    <location>
        <position position="1"/>
    </location>
</feature>
<evidence type="ECO:0000259" key="7">
    <source>
        <dbReference type="PROSITE" id="PS50199"/>
    </source>
</evidence>
<feature type="domain" description="RRM" evidence="6">
    <location>
        <begin position="243"/>
        <end position="321"/>
    </location>
</feature>
<dbReference type="STRING" id="56484.A0A1Y2ETE6"/>
<gene>
    <name evidence="8" type="ORF">BCR37DRAFT_333979</name>
</gene>
<dbReference type="EMBL" id="MCFI01000028">
    <property type="protein sequence ID" value="ORY74832.1"/>
    <property type="molecule type" value="Genomic_DNA"/>
</dbReference>
<dbReference type="Gene3D" id="4.10.1060.10">
    <property type="entry name" value="Zinc finger, RanBP2-type"/>
    <property type="match status" value="2"/>
</dbReference>
<dbReference type="InterPro" id="IPR036443">
    <property type="entry name" value="Znf_RanBP2_sf"/>
</dbReference>
<feature type="domain" description="RanBP2-type" evidence="7">
    <location>
        <begin position="441"/>
        <end position="468"/>
    </location>
</feature>
<dbReference type="OMA" id="DWKCGEN"/>
<keyword evidence="1" id="KW-0479">Metal-binding</keyword>
<evidence type="ECO:0000256" key="4">
    <source>
        <dbReference type="PROSITE-ProRule" id="PRU00176"/>
    </source>
</evidence>
<dbReference type="InterPro" id="IPR012337">
    <property type="entry name" value="RNaseH-like_sf"/>
</dbReference>
<dbReference type="AlphaFoldDB" id="A0A1Y2ETE6"/>
<feature type="domain" description="RanBP2-type" evidence="7">
    <location>
        <begin position="342"/>
        <end position="371"/>
    </location>
</feature>